<dbReference type="InterPro" id="IPR035994">
    <property type="entry name" value="Nucleoside_phosphorylase_sf"/>
</dbReference>
<organism evidence="2 3">
    <name type="scientific">Spiroplasma floricola 23-6</name>
    <dbReference type="NCBI Taxonomy" id="1336749"/>
    <lineage>
        <taxon>Bacteria</taxon>
        <taxon>Bacillati</taxon>
        <taxon>Mycoplasmatota</taxon>
        <taxon>Mollicutes</taxon>
        <taxon>Entomoplasmatales</taxon>
        <taxon>Spiroplasmataceae</taxon>
        <taxon>Spiroplasma</taxon>
    </lineage>
</organism>
<feature type="domain" description="Nucleoside phosphorylase" evidence="1">
    <location>
        <begin position="8"/>
        <end position="219"/>
    </location>
</feature>
<dbReference type="GO" id="GO:0009116">
    <property type="term" value="P:nucleoside metabolic process"/>
    <property type="evidence" value="ECO:0007669"/>
    <property type="project" value="InterPro"/>
</dbReference>
<dbReference type="GO" id="GO:0019284">
    <property type="term" value="P:L-methionine salvage from S-adenosylmethionine"/>
    <property type="evidence" value="ECO:0007669"/>
    <property type="project" value="TreeGrafter"/>
</dbReference>
<name>A0A2K8SEE8_9MOLU</name>
<dbReference type="AlphaFoldDB" id="A0A2K8SEE8"/>
<dbReference type="Gene3D" id="3.40.50.1580">
    <property type="entry name" value="Nucleoside phosphorylase domain"/>
    <property type="match status" value="1"/>
</dbReference>
<dbReference type="EMBL" id="CP025057">
    <property type="protein sequence ID" value="AUB31812.1"/>
    <property type="molecule type" value="Genomic_DNA"/>
</dbReference>
<evidence type="ECO:0000313" key="3">
    <source>
        <dbReference type="Proteomes" id="UP000231823"/>
    </source>
</evidence>
<protein>
    <submittedName>
        <fullName evidence="2">5'-methylthioadenosine/S-adenosylhomocysteine nucleosidase</fullName>
    </submittedName>
</protein>
<dbReference type="CDD" id="cd09008">
    <property type="entry name" value="MTAN"/>
    <property type="match status" value="1"/>
</dbReference>
<accession>A0A2K8SEE8</accession>
<dbReference type="Pfam" id="PF01048">
    <property type="entry name" value="PNP_UDP_1"/>
    <property type="match status" value="1"/>
</dbReference>
<dbReference type="OrthoDB" id="9792278at2"/>
<dbReference type="PANTHER" id="PTHR46832">
    <property type="entry name" value="5'-METHYLTHIOADENOSINE/S-ADENOSYLHOMOCYSTEINE NUCLEOSIDASE"/>
    <property type="match status" value="1"/>
</dbReference>
<sequence>MKNKNWVILFAMKDEAQSLIDKLCANLLEDKYFEIYQKDNIYIAISKIGLINAASCFSYVNQKYQIDFYINAGLVGTLSKKLSLLQTVVVKNSYLGNADATGFGYKMGQIPGMQQYYCSDENLLKSFQDFSKVDICSSDVFINSQEKVNSIIKPLSDSILIFDMECFGFFQGAYLFKKPLIALKVISDHIESGSNEEQFKLILKKGSEKISEILLQILK</sequence>
<gene>
    <name evidence="2" type="primary">mtnN</name>
    <name evidence="2" type="ORF">SFLOR_v1c07640</name>
</gene>
<proteinExistence type="predicted"/>
<dbReference type="InterPro" id="IPR000845">
    <property type="entry name" value="Nucleoside_phosphorylase_d"/>
</dbReference>
<evidence type="ECO:0000313" key="2">
    <source>
        <dbReference type="EMBL" id="AUB31812.1"/>
    </source>
</evidence>
<keyword evidence="3" id="KW-1185">Reference proteome</keyword>
<reference evidence="2 3" key="1">
    <citation type="submission" date="2017-12" db="EMBL/GenBank/DDBJ databases">
        <title>Complete genome sequence of Spiroplasma floricola 23-6 (ATCC 29989).</title>
        <authorList>
            <person name="Tsai Y.-M."/>
            <person name="Wu P.-S."/>
            <person name="Lo W.-S."/>
            <person name="Kuo C.-H."/>
        </authorList>
    </citation>
    <scope>NUCLEOTIDE SEQUENCE [LARGE SCALE GENOMIC DNA]</scope>
    <source>
        <strain evidence="2 3">23-6</strain>
    </source>
</reference>
<dbReference type="RefSeq" id="WP_100916775.1">
    <property type="nucleotide sequence ID" value="NZ_CP025057.1"/>
</dbReference>
<dbReference type="GO" id="GO:0008930">
    <property type="term" value="F:methylthioadenosine nucleosidase activity"/>
    <property type="evidence" value="ECO:0007669"/>
    <property type="project" value="TreeGrafter"/>
</dbReference>
<dbReference type="Proteomes" id="UP000231823">
    <property type="component" value="Chromosome"/>
</dbReference>
<dbReference type="PANTHER" id="PTHR46832:SF1">
    <property type="entry name" value="5'-METHYLTHIOADENOSINE_S-ADENOSYLHOMOCYSTEINE NUCLEOSIDASE"/>
    <property type="match status" value="1"/>
</dbReference>
<dbReference type="KEGG" id="sfz:SFLOR_v1c07640"/>
<dbReference type="SUPFAM" id="SSF53167">
    <property type="entry name" value="Purine and uridine phosphorylases"/>
    <property type="match status" value="1"/>
</dbReference>
<dbReference type="GO" id="GO:0005829">
    <property type="term" value="C:cytosol"/>
    <property type="evidence" value="ECO:0007669"/>
    <property type="project" value="TreeGrafter"/>
</dbReference>
<evidence type="ECO:0000259" key="1">
    <source>
        <dbReference type="Pfam" id="PF01048"/>
    </source>
</evidence>
<dbReference type="GO" id="GO:0008782">
    <property type="term" value="F:adenosylhomocysteine nucleosidase activity"/>
    <property type="evidence" value="ECO:0007669"/>
    <property type="project" value="TreeGrafter"/>
</dbReference>